<keyword evidence="3" id="KW-0964">Secreted</keyword>
<evidence type="ECO:0000256" key="2">
    <source>
        <dbReference type="ARBA" id="ARBA00005558"/>
    </source>
</evidence>
<feature type="domain" description="Gp5/Type VI secretion system Vgr protein OB-fold" evidence="5">
    <location>
        <begin position="430"/>
        <end position="477"/>
    </location>
</feature>
<feature type="region of interest" description="Disordered" evidence="4">
    <location>
        <begin position="627"/>
        <end position="646"/>
    </location>
</feature>
<evidence type="ECO:0000259" key="6">
    <source>
        <dbReference type="Pfam" id="PF22178"/>
    </source>
</evidence>
<evidence type="ECO:0000259" key="5">
    <source>
        <dbReference type="Pfam" id="PF04717"/>
    </source>
</evidence>
<dbReference type="PANTHER" id="PTHR32305">
    <property type="match status" value="1"/>
</dbReference>
<dbReference type="SUPFAM" id="SSF69279">
    <property type="entry name" value="Phage tail proteins"/>
    <property type="match status" value="2"/>
</dbReference>
<dbReference type="Pfam" id="PF05954">
    <property type="entry name" value="Phage_GPD"/>
    <property type="match status" value="1"/>
</dbReference>
<accession>A0A974NDR3</accession>
<gene>
    <name evidence="7" type="primary">tssI</name>
    <name evidence="7" type="ORF">JHT90_10390</name>
</gene>
<dbReference type="KEGG" id="eaz:JHT90_10390"/>
<reference evidence="7 8" key="1">
    <citation type="submission" date="2021-01" db="EMBL/GenBank/DDBJ databases">
        <title>Entomomonas sp. F2A isolated from a house cricket (Acheta domesticus).</title>
        <authorList>
            <person name="Spergser J."/>
            <person name="Busse H.-J."/>
        </authorList>
    </citation>
    <scope>NUCLEOTIDE SEQUENCE [LARGE SCALE GENOMIC DNA]</scope>
    <source>
        <strain evidence="7 8">F2A</strain>
    </source>
</reference>
<protein>
    <submittedName>
        <fullName evidence="7">Type VI secretion system tip protein VgrG</fullName>
    </submittedName>
</protein>
<dbReference type="Gene3D" id="2.40.50.230">
    <property type="entry name" value="Gp5 N-terminal domain"/>
    <property type="match status" value="1"/>
</dbReference>
<sequence>MFNLANEAHFSLNVAGLEKTGLQVLSFEGKESISQTYTFEINLVNRHIRYDITQLLSKPAYLAFTPDGKSGVHGVIMSVRRGAVGNDYAEYSIILSPCFAHLEKRTNQRIFQHKTVPQIISQILSEYGILEGTHHEFRLKETYPERDYCVQYDETDAYFIQRLCEEEGIYYYFEHKSDNHLMVFGDSNPIFPSLAEAIRYVSNSGFVSEEPVIKAFDVNLTSKTKRTTWRDYNFTNTKIPEGQAEGQQSAKANGATEPDIEFYDYPGRFMDNARGKHLAQIEVERLRTEHVLAEGYSDVPILHTGYYITINEHPSLDATDPWLINTIIHQGKQPQVVEALGGENNAKLKNKFSLNSDFTFPDGEFNQGYRNIFTATPKDVAWRPPLLHPRTRIFGSQTAKVVGPAGEEIYCNEYGSVKVQFYWDREGQFDENSSCWVRVGSNWAHKGYGTFTIPRIGMEAVITFLEGDPDQPMITGCANNGINTQAEGMPANKTKTGFKTNSSPGGGGSNELTFEDKAGQEQIYIHAQKDANTLVENDQSETVKHDKSTTVLNNQSTAVSNEKTIVVGQGSGSSIAMDGENIVLQVGESKIVITAEQIFIHGKTHIHQTAAETINLDAPTDITLNCGSASPPPVVPFSDKARSGGK</sequence>
<dbReference type="InterPro" id="IPR054030">
    <property type="entry name" value="Gp5_Vgr_C"/>
</dbReference>
<dbReference type="InterPro" id="IPR050708">
    <property type="entry name" value="T6SS_VgrG/RHS"/>
</dbReference>
<dbReference type="InterPro" id="IPR006531">
    <property type="entry name" value="Gp5/Vgr_OB"/>
</dbReference>
<feature type="domain" description="Gp5/Type VI secretion system Vgr C-terminal trimerisation" evidence="6">
    <location>
        <begin position="496"/>
        <end position="587"/>
    </location>
</feature>
<dbReference type="AlphaFoldDB" id="A0A974NDR3"/>
<dbReference type="InterPro" id="IPR006533">
    <property type="entry name" value="T6SS_Vgr_RhsGE"/>
</dbReference>
<proteinExistence type="inferred from homology"/>
<dbReference type="Pfam" id="PF22178">
    <property type="entry name" value="Gp5_trimer_C"/>
    <property type="match status" value="1"/>
</dbReference>
<dbReference type="Gene3D" id="3.55.50.10">
    <property type="entry name" value="Baseplate protein-like domains"/>
    <property type="match status" value="1"/>
</dbReference>
<evidence type="ECO:0000313" key="8">
    <source>
        <dbReference type="Proteomes" id="UP000595278"/>
    </source>
</evidence>
<evidence type="ECO:0000256" key="4">
    <source>
        <dbReference type="SAM" id="MobiDB-lite"/>
    </source>
</evidence>
<dbReference type="GO" id="GO:0005576">
    <property type="term" value="C:extracellular region"/>
    <property type="evidence" value="ECO:0007669"/>
    <property type="project" value="UniProtKB-SubCell"/>
</dbReference>
<dbReference type="SUPFAM" id="SSF69349">
    <property type="entry name" value="Phage fibre proteins"/>
    <property type="match status" value="1"/>
</dbReference>
<dbReference type="Proteomes" id="UP000595278">
    <property type="component" value="Chromosome"/>
</dbReference>
<dbReference type="InterPro" id="IPR037026">
    <property type="entry name" value="Vgr_OB-fold_dom_sf"/>
</dbReference>
<dbReference type="InterPro" id="IPR017847">
    <property type="entry name" value="T6SS_RhsGE_Vgr_subset"/>
</dbReference>
<keyword evidence="8" id="KW-1185">Reference proteome</keyword>
<comment type="subcellular location">
    <subcellularLocation>
        <location evidence="1">Secreted</location>
    </subcellularLocation>
</comment>
<evidence type="ECO:0000256" key="3">
    <source>
        <dbReference type="ARBA" id="ARBA00022525"/>
    </source>
</evidence>
<dbReference type="RefSeq" id="WP_201090705.1">
    <property type="nucleotide sequence ID" value="NZ_CP067393.1"/>
</dbReference>
<dbReference type="Gene3D" id="2.30.110.50">
    <property type="match status" value="1"/>
</dbReference>
<name>A0A974NDR3_9GAMM</name>
<evidence type="ECO:0000313" key="7">
    <source>
        <dbReference type="EMBL" id="QQP84808.1"/>
    </source>
</evidence>
<dbReference type="PANTHER" id="PTHR32305:SF15">
    <property type="entry name" value="PROTEIN RHSA-RELATED"/>
    <property type="match status" value="1"/>
</dbReference>
<organism evidence="7 8">
    <name type="scientific">Entomomonas asaccharolytica</name>
    <dbReference type="NCBI Taxonomy" id="2785331"/>
    <lineage>
        <taxon>Bacteria</taxon>
        <taxon>Pseudomonadati</taxon>
        <taxon>Pseudomonadota</taxon>
        <taxon>Gammaproteobacteria</taxon>
        <taxon>Pseudomonadales</taxon>
        <taxon>Pseudomonadaceae</taxon>
        <taxon>Entomomonas</taxon>
    </lineage>
</organism>
<dbReference type="NCBIfam" id="TIGR01646">
    <property type="entry name" value="vgr_GE"/>
    <property type="match status" value="1"/>
</dbReference>
<dbReference type="NCBIfam" id="TIGR03361">
    <property type="entry name" value="VI_Rhs_Vgr"/>
    <property type="match status" value="1"/>
</dbReference>
<dbReference type="SUPFAM" id="SSF69255">
    <property type="entry name" value="gp5 N-terminal domain-like"/>
    <property type="match status" value="1"/>
</dbReference>
<dbReference type="EMBL" id="CP067393">
    <property type="protein sequence ID" value="QQP84808.1"/>
    <property type="molecule type" value="Genomic_DNA"/>
</dbReference>
<evidence type="ECO:0000256" key="1">
    <source>
        <dbReference type="ARBA" id="ARBA00004613"/>
    </source>
</evidence>
<dbReference type="Pfam" id="PF04717">
    <property type="entry name" value="Phage_base_V"/>
    <property type="match status" value="1"/>
</dbReference>
<comment type="similarity">
    <text evidence="2">Belongs to the VgrG protein family.</text>
</comment>
<dbReference type="Gene3D" id="4.10.220.110">
    <property type="match status" value="1"/>
</dbReference>